<name>A0A2S0VLR7_9ALTE</name>
<keyword evidence="2" id="KW-0325">Glycoprotein</keyword>
<evidence type="ECO:0000256" key="1">
    <source>
        <dbReference type="ARBA" id="ARBA00022729"/>
    </source>
</evidence>
<reference evidence="4 5" key="1">
    <citation type="submission" date="2018-01" db="EMBL/GenBank/DDBJ databases">
        <title>Genome sequence of a Cantenovulum-like bacteria.</title>
        <authorList>
            <person name="Tan W.R."/>
            <person name="Lau N.-S."/>
            <person name="Go F."/>
            <person name="Amirul A.-A.A."/>
        </authorList>
    </citation>
    <scope>NUCLEOTIDE SEQUENCE [LARGE SCALE GENOMIC DNA]</scope>
    <source>
        <strain evidence="4 5">CCB-QB4</strain>
    </source>
</reference>
<dbReference type="KEGG" id="cate:C2869_01220"/>
<feature type="region of interest" description="Disordered" evidence="3">
    <location>
        <begin position="289"/>
        <end position="309"/>
    </location>
</feature>
<evidence type="ECO:0000313" key="5">
    <source>
        <dbReference type="Proteomes" id="UP000244441"/>
    </source>
</evidence>
<dbReference type="RefSeq" id="WP_108601223.1">
    <property type="nucleotide sequence ID" value="NZ_CP026604.1"/>
</dbReference>
<dbReference type="SUPFAM" id="SSF101898">
    <property type="entry name" value="NHL repeat"/>
    <property type="match status" value="1"/>
</dbReference>
<organism evidence="4 5">
    <name type="scientific">Saccharobesus litoralis</name>
    <dbReference type="NCBI Taxonomy" id="2172099"/>
    <lineage>
        <taxon>Bacteria</taxon>
        <taxon>Pseudomonadati</taxon>
        <taxon>Pseudomonadota</taxon>
        <taxon>Gammaproteobacteria</taxon>
        <taxon>Alteromonadales</taxon>
        <taxon>Alteromonadaceae</taxon>
        <taxon>Saccharobesus</taxon>
    </lineage>
</organism>
<dbReference type="OrthoDB" id="9799230at2"/>
<keyword evidence="1" id="KW-0732">Signal</keyword>
<dbReference type="PANTHER" id="PTHR10680">
    <property type="entry name" value="PEPTIDYL-GLYCINE ALPHA-AMIDATING MONOOXYGENASE"/>
    <property type="match status" value="1"/>
</dbReference>
<dbReference type="PANTHER" id="PTHR10680:SF38">
    <property type="entry name" value="BLL1368 PROTEIN"/>
    <property type="match status" value="1"/>
</dbReference>
<proteinExistence type="predicted"/>
<dbReference type="Proteomes" id="UP000244441">
    <property type="component" value="Chromosome"/>
</dbReference>
<dbReference type="AlphaFoldDB" id="A0A2S0VLR7"/>
<dbReference type="InterPro" id="IPR011042">
    <property type="entry name" value="6-blade_b-propeller_TolB-like"/>
</dbReference>
<dbReference type="EMBL" id="CP026604">
    <property type="protein sequence ID" value="AWB65146.1"/>
    <property type="molecule type" value="Genomic_DNA"/>
</dbReference>
<gene>
    <name evidence="4" type="ORF">C2869_01220</name>
</gene>
<sequence length="351" mass="39283">MRLSSIHFLYSFCLILFGLIIQPPVHAHQGEHVSESYLYQKNWLKVPEGLDQIGKSHGEIAVSSAGDVYVSMMGKKGGIQVYSDQGQYIGNVTGAPDDIHGFAIRKEGAQDYIYGARLYGQTLFKMTLAGDIIFEIDAKSAIPKQFHNQPNPNKKWQDERKLKLTAVAVADNGDMYVVDGYGRDFIHKFNANGQYLDTFAGRQAPWKLKNCHKIAIDPRFTPNRILCADRANMRLVHIGLDGNYIGEYATNLRRPSAMSFYQNTVAVAEIGGRVTLLNKSGQVMQTIGTNQTAGQKESHHPKTPPEKWRDGVFTSPHGITFDANGNLLITEYSNYGRVLKFELNQNKLAKR</sequence>
<accession>A0A2S0VLR7</accession>
<feature type="compositionally biased region" description="Basic and acidic residues" evidence="3">
    <location>
        <begin position="296"/>
        <end position="309"/>
    </location>
</feature>
<dbReference type="Gene3D" id="2.120.10.30">
    <property type="entry name" value="TolB, C-terminal domain"/>
    <property type="match status" value="1"/>
</dbReference>
<evidence type="ECO:0000313" key="4">
    <source>
        <dbReference type="EMBL" id="AWB65146.1"/>
    </source>
</evidence>
<keyword evidence="5" id="KW-1185">Reference proteome</keyword>
<evidence type="ECO:0000256" key="2">
    <source>
        <dbReference type="ARBA" id="ARBA00023180"/>
    </source>
</evidence>
<protein>
    <submittedName>
        <fullName evidence="4">Uncharacterized protein</fullName>
    </submittedName>
</protein>
<evidence type="ECO:0000256" key="3">
    <source>
        <dbReference type="SAM" id="MobiDB-lite"/>
    </source>
</evidence>